<gene>
    <name evidence="2" type="ORF">GSBLH_T00000127001</name>
</gene>
<reference evidence="2" key="1">
    <citation type="submission" date="2010-02" db="EMBL/GenBank/DDBJ databases">
        <title>Sequencing and annotation of the Blastocystis hominis genome.</title>
        <authorList>
            <person name="Wincker P."/>
        </authorList>
    </citation>
    <scope>NUCLEOTIDE SEQUENCE</scope>
    <source>
        <strain evidence="2">Singapore isolate B</strain>
    </source>
</reference>
<dbReference type="InParanoid" id="D8LV50"/>
<keyword evidence="1" id="KW-0812">Transmembrane</keyword>
<sequence length="78" mass="8705">MYEEVTDPDKTCAGLFQAAMAYLATALISIFFWIYHAKKGKGGKTEESSVFDESKKKYHFSTVSTESSANIPLLKAQF</sequence>
<evidence type="ECO:0000313" key="3">
    <source>
        <dbReference type="Proteomes" id="UP000008312"/>
    </source>
</evidence>
<feature type="transmembrane region" description="Helical" evidence="1">
    <location>
        <begin position="15"/>
        <end position="35"/>
    </location>
</feature>
<evidence type="ECO:0000313" key="2">
    <source>
        <dbReference type="EMBL" id="CBK19689.2"/>
    </source>
</evidence>
<proteinExistence type="predicted"/>
<keyword evidence="1" id="KW-0472">Membrane</keyword>
<evidence type="ECO:0000256" key="1">
    <source>
        <dbReference type="SAM" id="Phobius"/>
    </source>
</evidence>
<organism evidence="2">
    <name type="scientific">Blastocystis hominis</name>
    <dbReference type="NCBI Taxonomy" id="12968"/>
    <lineage>
        <taxon>Eukaryota</taxon>
        <taxon>Sar</taxon>
        <taxon>Stramenopiles</taxon>
        <taxon>Bigyra</taxon>
        <taxon>Opalozoa</taxon>
        <taxon>Opalinata</taxon>
        <taxon>Blastocystidae</taxon>
        <taxon>Blastocystis</taxon>
    </lineage>
</organism>
<name>D8LV50_BLAHO</name>
<dbReference type="Proteomes" id="UP000008312">
    <property type="component" value="Unassembled WGS sequence"/>
</dbReference>
<dbReference type="GeneID" id="24917446"/>
<dbReference type="AlphaFoldDB" id="D8LV50"/>
<protein>
    <submittedName>
        <fullName evidence="2">Uncharacterized protein</fullName>
    </submittedName>
</protein>
<dbReference type="EMBL" id="FN668638">
    <property type="protein sequence ID" value="CBK19689.2"/>
    <property type="molecule type" value="Genomic_DNA"/>
</dbReference>
<accession>D8LV50</accession>
<dbReference type="OrthoDB" id="200931at2759"/>
<dbReference type="RefSeq" id="XP_012893737.1">
    <property type="nucleotide sequence ID" value="XM_013038283.1"/>
</dbReference>
<keyword evidence="3" id="KW-1185">Reference proteome</keyword>
<keyword evidence="1" id="KW-1133">Transmembrane helix</keyword>